<evidence type="ECO:0000256" key="1">
    <source>
        <dbReference type="ARBA" id="ARBA00022723"/>
    </source>
</evidence>
<dbReference type="GO" id="GO:0008270">
    <property type="term" value="F:zinc ion binding"/>
    <property type="evidence" value="ECO:0007669"/>
    <property type="project" value="UniProtKB-KW"/>
</dbReference>
<feature type="compositionally biased region" description="Low complexity" evidence="6">
    <location>
        <begin position="79"/>
        <end position="92"/>
    </location>
</feature>
<dbReference type="PROSITE" id="PS00028">
    <property type="entry name" value="ZINC_FINGER_C2H2_1"/>
    <property type="match status" value="2"/>
</dbReference>
<dbReference type="InterPro" id="IPR013087">
    <property type="entry name" value="Znf_C2H2_type"/>
</dbReference>
<dbReference type="PANTHER" id="PTHR24379:SF121">
    <property type="entry name" value="C2H2-TYPE DOMAIN-CONTAINING PROTEIN"/>
    <property type="match status" value="1"/>
</dbReference>
<dbReference type="PROSITE" id="PS50157">
    <property type="entry name" value="ZINC_FINGER_C2H2_2"/>
    <property type="match status" value="1"/>
</dbReference>
<evidence type="ECO:0000259" key="7">
    <source>
        <dbReference type="PROSITE" id="PS50157"/>
    </source>
</evidence>
<dbReference type="SMART" id="SM00355">
    <property type="entry name" value="ZnF_C2H2"/>
    <property type="match status" value="4"/>
</dbReference>
<feature type="domain" description="C2H2-type" evidence="7">
    <location>
        <begin position="239"/>
        <end position="266"/>
    </location>
</feature>
<reference evidence="8" key="1">
    <citation type="submission" date="2020-07" db="EMBL/GenBank/DDBJ databases">
        <authorList>
            <person name="Ferguson B K."/>
        </authorList>
    </citation>
    <scope>NUCLEOTIDE SEQUENCE</scope>
    <source>
        <strain evidence="8">L06</strain>
    </source>
</reference>
<keyword evidence="2" id="KW-0677">Repeat</keyword>
<evidence type="ECO:0000256" key="3">
    <source>
        <dbReference type="ARBA" id="ARBA00022771"/>
    </source>
</evidence>
<dbReference type="PANTHER" id="PTHR24379">
    <property type="entry name" value="KRAB AND ZINC FINGER DOMAIN-CONTAINING"/>
    <property type="match status" value="1"/>
</dbReference>
<sequence>MADQHELNGNRPYFYIERNQEDNNEIQQSVPVPEENQNFSLQVPLQPLDNQLPVPQLDNQIPIPSLNYRLPISPIDPAQPSTSSSSPNNEQQQNNFLQLPTILPPEYHPAYISQQYTPYFQKQRWNPALELHERRLRSPIPPGEEHEWCIACHVNIKCEQLMKYHSFDFHSACLLQCPDCKRICSSPYLYQIHRIVDHNWIPDYGYADWFCRKCFAFISHAEIAKHHMLFCLPNETGKFKCPKCSMTFMDMSACMDHAQIHCDECAKAPGKCGSIFCPYLPAPAVSGLSEASNLAVKLQSIGVKFPCRFCVDEFDSIGARKEHEKIHDKLICRWCQRRCPDNQALIVHMAIAHEYVDMSKLKSSDKKKRSNKK</sequence>
<evidence type="ECO:0000256" key="6">
    <source>
        <dbReference type="SAM" id="MobiDB-lite"/>
    </source>
</evidence>
<gene>
    <name evidence="8" type="ORF">BBRV_LOCUS94994</name>
</gene>
<feature type="region of interest" description="Disordered" evidence="6">
    <location>
        <begin position="72"/>
        <end position="92"/>
    </location>
</feature>
<dbReference type="AlphaFoldDB" id="A0A6V7L5E7"/>
<evidence type="ECO:0000256" key="2">
    <source>
        <dbReference type="ARBA" id="ARBA00022737"/>
    </source>
</evidence>
<dbReference type="EMBL" id="CADCXW020000332">
    <property type="protein sequence ID" value="CAD1570426.1"/>
    <property type="molecule type" value="Genomic_DNA"/>
</dbReference>
<protein>
    <recommendedName>
        <fullName evidence="7">C2H2-type domain-containing protein</fullName>
    </recommendedName>
</protein>
<proteinExistence type="predicted"/>
<keyword evidence="4" id="KW-0862">Zinc</keyword>
<name>A0A6V7L5E7_9HYME</name>
<evidence type="ECO:0000313" key="8">
    <source>
        <dbReference type="EMBL" id="CAD1570426.1"/>
    </source>
</evidence>
<organism evidence="8">
    <name type="scientific">Bracon brevicornis</name>
    <dbReference type="NCBI Taxonomy" id="1563983"/>
    <lineage>
        <taxon>Eukaryota</taxon>
        <taxon>Metazoa</taxon>
        <taxon>Ecdysozoa</taxon>
        <taxon>Arthropoda</taxon>
        <taxon>Hexapoda</taxon>
        <taxon>Insecta</taxon>
        <taxon>Pterygota</taxon>
        <taxon>Neoptera</taxon>
        <taxon>Endopterygota</taxon>
        <taxon>Hymenoptera</taxon>
        <taxon>Apocrita</taxon>
        <taxon>Ichneumonoidea</taxon>
        <taxon>Braconidae</taxon>
        <taxon>Braconinae</taxon>
        <taxon>Bracon</taxon>
    </lineage>
</organism>
<evidence type="ECO:0000256" key="4">
    <source>
        <dbReference type="ARBA" id="ARBA00022833"/>
    </source>
</evidence>
<keyword evidence="1" id="KW-0479">Metal-binding</keyword>
<dbReference type="Gene3D" id="3.30.160.60">
    <property type="entry name" value="Classic Zinc Finger"/>
    <property type="match status" value="1"/>
</dbReference>
<evidence type="ECO:0000256" key="5">
    <source>
        <dbReference type="PROSITE-ProRule" id="PRU00042"/>
    </source>
</evidence>
<accession>A0A6V7L5E7</accession>
<keyword evidence="3 5" id="KW-0863">Zinc-finger</keyword>